<evidence type="ECO:0000256" key="1">
    <source>
        <dbReference type="SAM" id="MobiDB-lite"/>
    </source>
</evidence>
<proteinExistence type="predicted"/>
<dbReference type="InterPro" id="IPR024344">
    <property type="entry name" value="MDMPI_metal-binding"/>
</dbReference>
<protein>
    <submittedName>
        <fullName evidence="3">TIGR03086 family metal-binding protein</fullName>
    </submittedName>
</protein>
<feature type="domain" description="Mycothiol-dependent maleylpyruvate isomerase metal-binding" evidence="2">
    <location>
        <begin position="22"/>
        <end position="138"/>
    </location>
</feature>
<name>A0ABV1KBK9_9PSEU</name>
<dbReference type="RefSeq" id="WP_349298941.1">
    <property type="nucleotide sequence ID" value="NZ_JBEDNQ010000006.1"/>
</dbReference>
<dbReference type="InterPro" id="IPR017520">
    <property type="entry name" value="CHP03086"/>
</dbReference>
<feature type="region of interest" description="Disordered" evidence="1">
    <location>
        <begin position="167"/>
        <end position="198"/>
    </location>
</feature>
<accession>A0ABV1KBK9</accession>
<dbReference type="EMBL" id="JBEDNQ010000006">
    <property type="protein sequence ID" value="MEQ3551861.1"/>
    <property type="molecule type" value="Genomic_DNA"/>
</dbReference>
<evidence type="ECO:0000313" key="4">
    <source>
        <dbReference type="Proteomes" id="UP001494902"/>
    </source>
</evidence>
<keyword evidence="4" id="KW-1185">Reference proteome</keyword>
<dbReference type="Proteomes" id="UP001494902">
    <property type="component" value="Unassembled WGS sequence"/>
</dbReference>
<evidence type="ECO:0000259" key="2">
    <source>
        <dbReference type="Pfam" id="PF11716"/>
    </source>
</evidence>
<dbReference type="NCBIfam" id="TIGR03083">
    <property type="entry name" value="maleylpyruvate isomerase family mycothiol-dependent enzyme"/>
    <property type="match status" value="1"/>
</dbReference>
<dbReference type="Pfam" id="PF11716">
    <property type="entry name" value="MDMPI_N"/>
    <property type="match status" value="1"/>
</dbReference>
<reference evidence="3 4" key="1">
    <citation type="submission" date="2024-03" db="EMBL/GenBank/DDBJ databases">
        <title>Draft genome sequence of Pseudonocardia nematodicida JCM 31783.</title>
        <authorList>
            <person name="Butdee W."/>
            <person name="Duangmal K."/>
        </authorList>
    </citation>
    <scope>NUCLEOTIDE SEQUENCE [LARGE SCALE GENOMIC DNA]</scope>
    <source>
        <strain evidence="3 4">JCM 31783</strain>
    </source>
</reference>
<comment type="caution">
    <text evidence="3">The sequence shown here is derived from an EMBL/GenBank/DDBJ whole genome shotgun (WGS) entry which is preliminary data.</text>
</comment>
<sequence>MTTSTTPTTDPRPDWFAALEWVNGLAAAVGPDRMADPTPCDGFDVRTLLAHLVTTVRRPLAVARGTDAMAYPLVSEDVLGDPVTAYAAECAAAREAWSGAGGAAALDRTARVPWGEVPGRAALGGFLNETLVHGWDLAVATGQDPETDPELADRVLTVARATIPATPRGGAMPFGPVVPSAPDAGPTERLANWSGHGR</sequence>
<dbReference type="Gene3D" id="1.20.120.450">
    <property type="entry name" value="dinb family like domain"/>
    <property type="match status" value="1"/>
</dbReference>
<gene>
    <name evidence="3" type="ORF">WIS52_15415</name>
</gene>
<dbReference type="SUPFAM" id="SSF109854">
    <property type="entry name" value="DinB/YfiT-like putative metalloenzymes"/>
    <property type="match status" value="1"/>
</dbReference>
<dbReference type="InterPro" id="IPR034660">
    <property type="entry name" value="DinB/YfiT-like"/>
</dbReference>
<dbReference type="NCBIfam" id="TIGR03086">
    <property type="entry name" value="TIGR03086 family metal-binding protein"/>
    <property type="match status" value="1"/>
</dbReference>
<evidence type="ECO:0000313" key="3">
    <source>
        <dbReference type="EMBL" id="MEQ3551861.1"/>
    </source>
</evidence>
<organism evidence="3 4">
    <name type="scientific">Pseudonocardia nematodicida</name>
    <dbReference type="NCBI Taxonomy" id="1206997"/>
    <lineage>
        <taxon>Bacteria</taxon>
        <taxon>Bacillati</taxon>
        <taxon>Actinomycetota</taxon>
        <taxon>Actinomycetes</taxon>
        <taxon>Pseudonocardiales</taxon>
        <taxon>Pseudonocardiaceae</taxon>
        <taxon>Pseudonocardia</taxon>
    </lineage>
</organism>
<dbReference type="InterPro" id="IPR017517">
    <property type="entry name" value="Maleyloyr_isom"/>
</dbReference>